<evidence type="ECO:0000256" key="4">
    <source>
        <dbReference type="ARBA" id="ARBA00022989"/>
    </source>
</evidence>
<name>A0A453PH08_AEGTS</name>
<reference evidence="8" key="4">
    <citation type="submission" date="2019-03" db="UniProtKB">
        <authorList>
            <consortium name="EnsemblPlants"/>
        </authorList>
    </citation>
    <scope>IDENTIFICATION</scope>
</reference>
<dbReference type="PANTHER" id="PTHR22950:SF514">
    <property type="entry name" value="OS07G0598600 PROTEIN"/>
    <property type="match status" value="1"/>
</dbReference>
<dbReference type="EnsemblPlants" id="AET6Gv20729400.1">
    <property type="protein sequence ID" value="AET6Gv20729400.1"/>
    <property type="gene ID" value="AET6Gv20729400"/>
</dbReference>
<dbReference type="GO" id="GO:0015179">
    <property type="term" value="F:L-amino acid transmembrane transporter activity"/>
    <property type="evidence" value="ECO:0007669"/>
    <property type="project" value="TreeGrafter"/>
</dbReference>
<reference evidence="9" key="2">
    <citation type="journal article" date="2017" name="Nat. Plants">
        <title>The Aegilops tauschii genome reveals multiple impacts of transposons.</title>
        <authorList>
            <person name="Zhao G."/>
            <person name="Zou C."/>
            <person name="Li K."/>
            <person name="Wang K."/>
            <person name="Li T."/>
            <person name="Gao L."/>
            <person name="Zhang X."/>
            <person name="Wang H."/>
            <person name="Yang Z."/>
            <person name="Liu X."/>
            <person name="Jiang W."/>
            <person name="Mao L."/>
            <person name="Kong X."/>
            <person name="Jiao Y."/>
            <person name="Jia J."/>
        </authorList>
    </citation>
    <scope>NUCLEOTIDE SEQUENCE [LARGE SCALE GENOMIC DNA]</scope>
    <source>
        <strain evidence="9">cv. AL8/78</strain>
    </source>
</reference>
<accession>A0A453PH08</accession>
<feature type="transmembrane region" description="Helical" evidence="6">
    <location>
        <begin position="137"/>
        <end position="154"/>
    </location>
</feature>
<keyword evidence="5 6" id="KW-0472">Membrane</keyword>
<dbReference type="InterPro" id="IPR013057">
    <property type="entry name" value="AA_transpt_TM"/>
</dbReference>
<reference evidence="9" key="1">
    <citation type="journal article" date="2014" name="Science">
        <title>Ancient hybridizations among the ancestral genomes of bread wheat.</title>
        <authorList>
            <consortium name="International Wheat Genome Sequencing Consortium,"/>
            <person name="Marcussen T."/>
            <person name="Sandve S.R."/>
            <person name="Heier L."/>
            <person name="Spannagl M."/>
            <person name="Pfeifer M."/>
            <person name="Jakobsen K.S."/>
            <person name="Wulff B.B."/>
            <person name="Steuernagel B."/>
            <person name="Mayer K.F."/>
            <person name="Olsen O.A."/>
        </authorList>
    </citation>
    <scope>NUCLEOTIDE SEQUENCE [LARGE SCALE GENOMIC DNA]</scope>
    <source>
        <strain evidence="9">cv. AL8/78</strain>
    </source>
</reference>
<dbReference type="Pfam" id="PF01490">
    <property type="entry name" value="Aa_trans"/>
    <property type="match status" value="2"/>
</dbReference>
<dbReference type="Proteomes" id="UP000015105">
    <property type="component" value="Chromosome 6D"/>
</dbReference>
<keyword evidence="4 6" id="KW-1133">Transmembrane helix</keyword>
<dbReference type="AlphaFoldDB" id="A0A453PH08"/>
<evidence type="ECO:0000259" key="7">
    <source>
        <dbReference type="Pfam" id="PF01490"/>
    </source>
</evidence>
<keyword evidence="9" id="KW-1185">Reference proteome</keyword>
<evidence type="ECO:0000256" key="1">
    <source>
        <dbReference type="ARBA" id="ARBA00004141"/>
    </source>
</evidence>
<evidence type="ECO:0000256" key="6">
    <source>
        <dbReference type="SAM" id="Phobius"/>
    </source>
</evidence>
<reference evidence="8" key="3">
    <citation type="journal article" date="2017" name="Nature">
        <title>Genome sequence of the progenitor of the wheat D genome Aegilops tauschii.</title>
        <authorList>
            <person name="Luo M.C."/>
            <person name="Gu Y.Q."/>
            <person name="Puiu D."/>
            <person name="Wang H."/>
            <person name="Twardziok S.O."/>
            <person name="Deal K.R."/>
            <person name="Huo N."/>
            <person name="Zhu T."/>
            <person name="Wang L."/>
            <person name="Wang Y."/>
            <person name="McGuire P.E."/>
            <person name="Liu S."/>
            <person name="Long H."/>
            <person name="Ramasamy R.K."/>
            <person name="Rodriguez J.C."/>
            <person name="Van S.L."/>
            <person name="Yuan L."/>
            <person name="Wang Z."/>
            <person name="Xia Z."/>
            <person name="Xiao L."/>
            <person name="Anderson O.D."/>
            <person name="Ouyang S."/>
            <person name="Liang Y."/>
            <person name="Zimin A.V."/>
            <person name="Pertea G."/>
            <person name="Qi P."/>
            <person name="Bennetzen J.L."/>
            <person name="Dai X."/>
            <person name="Dawson M.W."/>
            <person name="Muller H.G."/>
            <person name="Kugler K."/>
            <person name="Rivarola-Duarte L."/>
            <person name="Spannagl M."/>
            <person name="Mayer K.F.X."/>
            <person name="Lu F.H."/>
            <person name="Bevan M.W."/>
            <person name="Leroy P."/>
            <person name="Li P."/>
            <person name="You F.M."/>
            <person name="Sun Q."/>
            <person name="Liu Z."/>
            <person name="Lyons E."/>
            <person name="Wicker T."/>
            <person name="Salzberg S.L."/>
            <person name="Devos K.M."/>
            <person name="Dvorak J."/>
        </authorList>
    </citation>
    <scope>NUCLEOTIDE SEQUENCE [LARGE SCALE GENOMIC DNA]</scope>
    <source>
        <strain evidence="8">cv. AL8/78</strain>
    </source>
</reference>
<feature type="domain" description="Amino acid transporter transmembrane" evidence="7">
    <location>
        <begin position="137"/>
        <end position="272"/>
    </location>
</feature>
<keyword evidence="3" id="KW-0813">Transport</keyword>
<dbReference type="GO" id="GO:0031090">
    <property type="term" value="C:organelle membrane"/>
    <property type="evidence" value="ECO:0007669"/>
    <property type="project" value="UniProtKB-ARBA"/>
</dbReference>
<evidence type="ECO:0000313" key="9">
    <source>
        <dbReference type="Proteomes" id="UP000015105"/>
    </source>
</evidence>
<keyword evidence="3" id="KW-0029">Amino-acid transport</keyword>
<feature type="transmembrane region" description="Helical" evidence="6">
    <location>
        <begin position="35"/>
        <end position="56"/>
    </location>
</feature>
<comment type="subcellular location">
    <subcellularLocation>
        <location evidence="1">Membrane</location>
        <topology evidence="1">Multi-pass membrane protein</topology>
    </subcellularLocation>
</comment>
<feature type="transmembrane region" description="Helical" evidence="6">
    <location>
        <begin position="166"/>
        <end position="184"/>
    </location>
</feature>
<feature type="transmembrane region" description="Helical" evidence="6">
    <location>
        <begin position="204"/>
        <end position="227"/>
    </location>
</feature>
<proteinExistence type="predicted"/>
<evidence type="ECO:0000256" key="5">
    <source>
        <dbReference type="ARBA" id="ARBA00023136"/>
    </source>
</evidence>
<feature type="transmembrane region" description="Helical" evidence="6">
    <location>
        <begin position="248"/>
        <end position="267"/>
    </location>
</feature>
<organism evidence="8 9">
    <name type="scientific">Aegilops tauschii subsp. strangulata</name>
    <name type="common">Goatgrass</name>
    <dbReference type="NCBI Taxonomy" id="200361"/>
    <lineage>
        <taxon>Eukaryota</taxon>
        <taxon>Viridiplantae</taxon>
        <taxon>Streptophyta</taxon>
        <taxon>Embryophyta</taxon>
        <taxon>Tracheophyta</taxon>
        <taxon>Spermatophyta</taxon>
        <taxon>Magnoliopsida</taxon>
        <taxon>Liliopsida</taxon>
        <taxon>Poales</taxon>
        <taxon>Poaceae</taxon>
        <taxon>BOP clade</taxon>
        <taxon>Pooideae</taxon>
        <taxon>Triticodae</taxon>
        <taxon>Triticeae</taxon>
        <taxon>Triticinae</taxon>
        <taxon>Aegilops</taxon>
    </lineage>
</organism>
<keyword evidence="2 6" id="KW-0812">Transmembrane</keyword>
<evidence type="ECO:0000256" key="2">
    <source>
        <dbReference type="ARBA" id="ARBA00022692"/>
    </source>
</evidence>
<dbReference type="PANTHER" id="PTHR22950">
    <property type="entry name" value="AMINO ACID TRANSPORTER"/>
    <property type="match status" value="1"/>
</dbReference>
<protein>
    <recommendedName>
        <fullName evidence="7">Amino acid transporter transmembrane domain-containing protein</fullName>
    </recommendedName>
</protein>
<evidence type="ECO:0000313" key="8">
    <source>
        <dbReference type="EnsemblPlants" id="AET6Gv20729400.1"/>
    </source>
</evidence>
<reference evidence="8" key="5">
    <citation type="journal article" date="2021" name="G3 (Bethesda)">
        <title>Aegilops tauschii genome assembly Aet v5.0 features greater sequence contiguity and improved annotation.</title>
        <authorList>
            <person name="Wang L."/>
            <person name="Zhu T."/>
            <person name="Rodriguez J.C."/>
            <person name="Deal K.R."/>
            <person name="Dubcovsky J."/>
            <person name="McGuire P.E."/>
            <person name="Lux T."/>
            <person name="Spannagl M."/>
            <person name="Mayer K.F.X."/>
            <person name="Baldrich P."/>
            <person name="Meyers B.C."/>
            <person name="Huo N."/>
            <person name="Gu Y.Q."/>
            <person name="Zhou H."/>
            <person name="Devos K.M."/>
            <person name="Bennetzen J.L."/>
            <person name="Unver T."/>
            <person name="Budak H."/>
            <person name="Gulick P.J."/>
            <person name="Galiba G."/>
            <person name="Kalapos B."/>
            <person name="Nelson D.R."/>
            <person name="Li P."/>
            <person name="You F.M."/>
            <person name="Luo M.C."/>
            <person name="Dvorak J."/>
        </authorList>
    </citation>
    <scope>NUCLEOTIDE SEQUENCE [LARGE SCALE GENOMIC DNA]</scope>
    <source>
        <strain evidence="8">cv. AL8/78</strain>
    </source>
</reference>
<sequence>MVMPTAGAGDTEARRPLVARRHKDGEGDGLDDGDASFSGAVFNLSTTIVGAGIMALPATMRVLGLVPGLTLVVLAAVLTDASIELLMRFSNAVGAASYGEAMGDAFGALGRGLLQLCVHHHGVFEGWFGPNRWNGRFAILLFTTLAVFMPLTCFKRVDSLKYTSALSVALAVVFVVITAGIAMIKLTRGQIPMPMLFPDVHGTWASIFKLFTAAPVLVTAFICHYNVHPIHNELKDPAQIKPIVRASLVLCSAVYVTTSFFGFLLFGEETLDD</sequence>
<feature type="transmembrane region" description="Helical" evidence="6">
    <location>
        <begin position="63"/>
        <end position="83"/>
    </location>
</feature>
<dbReference type="Gramene" id="AET6Gv20729400.1">
    <property type="protein sequence ID" value="AET6Gv20729400.1"/>
    <property type="gene ID" value="AET6Gv20729400"/>
</dbReference>
<evidence type="ECO:0000256" key="3">
    <source>
        <dbReference type="ARBA" id="ARBA00022970"/>
    </source>
</evidence>
<feature type="domain" description="Amino acid transporter transmembrane" evidence="7">
    <location>
        <begin position="35"/>
        <end position="116"/>
    </location>
</feature>